<protein>
    <submittedName>
        <fullName evidence="2">Serine/threonine protein kinase</fullName>
    </submittedName>
</protein>
<evidence type="ECO:0000259" key="1">
    <source>
        <dbReference type="PROSITE" id="PS50011"/>
    </source>
</evidence>
<dbReference type="EMBL" id="JAOYEY010000041">
    <property type="protein sequence ID" value="MCV9886634.1"/>
    <property type="molecule type" value="Genomic_DNA"/>
</dbReference>
<dbReference type="Gene3D" id="1.10.510.10">
    <property type="entry name" value="Transferase(Phosphotransferase) domain 1"/>
    <property type="match status" value="1"/>
</dbReference>
<dbReference type="RefSeq" id="WP_264143187.1">
    <property type="nucleotide sequence ID" value="NZ_JAOYEY010000041.1"/>
</dbReference>
<dbReference type="Proteomes" id="UP001526147">
    <property type="component" value="Unassembled WGS sequence"/>
</dbReference>
<dbReference type="Gene3D" id="3.30.200.20">
    <property type="entry name" value="Phosphorylase Kinase, domain 1"/>
    <property type="match status" value="1"/>
</dbReference>
<accession>A0ABT3DHU0</accession>
<keyword evidence="2" id="KW-0808">Transferase</keyword>
<name>A0ABT3DHU0_9BACI</name>
<dbReference type="SUPFAM" id="SSF56112">
    <property type="entry name" value="Protein kinase-like (PK-like)"/>
    <property type="match status" value="1"/>
</dbReference>
<keyword evidence="3" id="KW-1185">Reference proteome</keyword>
<gene>
    <name evidence="2" type="ORF">OIH86_13420</name>
</gene>
<dbReference type="PANTHER" id="PTHR24347">
    <property type="entry name" value="SERINE/THREONINE-PROTEIN KINASE"/>
    <property type="match status" value="1"/>
</dbReference>
<evidence type="ECO:0000313" key="3">
    <source>
        <dbReference type="Proteomes" id="UP001526147"/>
    </source>
</evidence>
<keyword evidence="2" id="KW-0723">Serine/threonine-protein kinase</keyword>
<dbReference type="Pfam" id="PF00069">
    <property type="entry name" value="Pkinase"/>
    <property type="match status" value="1"/>
</dbReference>
<evidence type="ECO:0000313" key="2">
    <source>
        <dbReference type="EMBL" id="MCV9886634.1"/>
    </source>
</evidence>
<dbReference type="GO" id="GO:0004674">
    <property type="term" value="F:protein serine/threonine kinase activity"/>
    <property type="evidence" value="ECO:0007669"/>
    <property type="project" value="UniProtKB-KW"/>
</dbReference>
<organism evidence="2 3">
    <name type="scientific">Metabacillus halosaccharovorans</name>
    <dbReference type="NCBI Taxonomy" id="930124"/>
    <lineage>
        <taxon>Bacteria</taxon>
        <taxon>Bacillati</taxon>
        <taxon>Bacillota</taxon>
        <taxon>Bacilli</taxon>
        <taxon>Bacillales</taxon>
        <taxon>Bacillaceae</taxon>
        <taxon>Metabacillus</taxon>
    </lineage>
</organism>
<proteinExistence type="predicted"/>
<dbReference type="InterPro" id="IPR000719">
    <property type="entry name" value="Prot_kinase_dom"/>
</dbReference>
<sequence length="291" mass="34030">MGEMQVINLDKVSFQLKERHNFEWLTKMGKVFSVFDEQDSGNICFGIEKDGVKKFVKYAGAKTKEYTGQPEKAIEILKNSISLYKNLRHKHLINLLEHFEIDTGYVLVFEWFEGECLHSHWSFPPPHKYTHPESPFYRFKQLPIEQRLKSFKNIVEFHLNVERNDYVAVDFYDGSILYDFKNNITKICDIDLYKKKPFINPMGRLWGSSRFMSPEEFELGAKIDERTNVFNMGAIAFGLLGGELDRSFSKWDAGQELYQLAIKAVKLDRVERYSTIEEFLSAWETASKQVG</sequence>
<dbReference type="InterPro" id="IPR011009">
    <property type="entry name" value="Kinase-like_dom_sf"/>
</dbReference>
<comment type="caution">
    <text evidence="2">The sequence shown here is derived from an EMBL/GenBank/DDBJ whole genome shotgun (WGS) entry which is preliminary data.</text>
</comment>
<feature type="domain" description="Protein kinase" evidence="1">
    <location>
        <begin position="20"/>
        <end position="291"/>
    </location>
</feature>
<reference evidence="2 3" key="1">
    <citation type="submission" date="2022-10" db="EMBL/GenBank/DDBJ databases">
        <title>Draft genome assembly of moderately radiation resistant bacterium Metabacillus halosaccharovorans.</title>
        <authorList>
            <person name="Pal S."/>
            <person name="Gopinathan A."/>
        </authorList>
    </citation>
    <scope>NUCLEOTIDE SEQUENCE [LARGE SCALE GENOMIC DNA]</scope>
    <source>
        <strain evidence="2 3">VITHBRA001</strain>
    </source>
</reference>
<dbReference type="PROSITE" id="PS50011">
    <property type="entry name" value="PROTEIN_KINASE_DOM"/>
    <property type="match status" value="1"/>
</dbReference>
<keyword evidence="2" id="KW-0418">Kinase</keyword>